<dbReference type="GO" id="GO:0005737">
    <property type="term" value="C:cytoplasm"/>
    <property type="evidence" value="ECO:0007669"/>
    <property type="project" value="TreeGrafter"/>
</dbReference>
<dbReference type="EMBL" id="JALJOR010000006">
    <property type="protein sequence ID" value="KAK9815647.1"/>
    <property type="molecule type" value="Genomic_DNA"/>
</dbReference>
<name>A0AAW1Q496_9CHLO</name>
<dbReference type="PANTHER" id="PTHR13244">
    <property type="entry name" value="ZINC FINGER MYND DOMAIN CONTAINING PROTEIN 10"/>
    <property type="match status" value="1"/>
</dbReference>
<organism evidence="1 2">
    <name type="scientific">[Myrmecia] bisecta</name>
    <dbReference type="NCBI Taxonomy" id="41462"/>
    <lineage>
        <taxon>Eukaryota</taxon>
        <taxon>Viridiplantae</taxon>
        <taxon>Chlorophyta</taxon>
        <taxon>core chlorophytes</taxon>
        <taxon>Trebouxiophyceae</taxon>
        <taxon>Trebouxiales</taxon>
        <taxon>Trebouxiaceae</taxon>
        <taxon>Myrmecia</taxon>
    </lineage>
</organism>
<evidence type="ECO:0000313" key="2">
    <source>
        <dbReference type="Proteomes" id="UP001489004"/>
    </source>
</evidence>
<dbReference type="AlphaFoldDB" id="A0AAW1Q496"/>
<reference evidence="1 2" key="1">
    <citation type="journal article" date="2024" name="Nat. Commun.">
        <title>Phylogenomics reveals the evolutionary origins of lichenization in chlorophyte algae.</title>
        <authorList>
            <person name="Puginier C."/>
            <person name="Libourel C."/>
            <person name="Otte J."/>
            <person name="Skaloud P."/>
            <person name="Haon M."/>
            <person name="Grisel S."/>
            <person name="Petersen M."/>
            <person name="Berrin J.G."/>
            <person name="Delaux P.M."/>
            <person name="Dal Grande F."/>
            <person name="Keller J."/>
        </authorList>
    </citation>
    <scope>NUCLEOTIDE SEQUENCE [LARGE SCALE GENOMIC DNA]</scope>
    <source>
        <strain evidence="1 2">SAG 2043</strain>
    </source>
</reference>
<dbReference type="Proteomes" id="UP001489004">
    <property type="component" value="Unassembled WGS sequence"/>
</dbReference>
<proteinExistence type="predicted"/>
<evidence type="ECO:0000313" key="1">
    <source>
        <dbReference type="EMBL" id="KAK9815647.1"/>
    </source>
</evidence>
<dbReference type="InterPro" id="IPR052298">
    <property type="entry name" value="ZMYND10"/>
</dbReference>
<sequence>MEELLRRGQAEACQASATAVLVTAPMAEQMIERLTNFGVEEVGSSRWVEQHEWVEKLNLQAHHNAQTHSDEFVMEGLVSHDKLTVLVQELLVFEVWKDKVFPHLKQHIAEKLNSIAAYLLLYHEAAVANLLEVSLFHQQACESVAEEALVELCDWCYRKLVYLNTEAHNTAEPRERDVRALLNQPPEEELREKVADIEFGTAMCALTILRYLSDYVGSLPLGVMSRLVGANDTIMALLPLLDRPPWVRRRQKQTEKYIGNRWTVVEPAERLKLTQADAQVWLALHNLVVDAKCRAKYDFDEHRREALVRVKRYMNEVLFDQLPLLKDLQRVIDEISLGFAADAKDAQQSRLIIEQVPTLRDALLRRNDWQQIADRQRGSVFGRGAAQLLSKRRMDEMLKAFDFMCEMQPNEETRRDAEEASTSAVDQVVHFESWRRVKAGMHECWSEIDCQIDASKPSEPVELKAEDGLKLKATRYRLQAMDGPSQKPLPGKGKVTVRHGQHRAEALLELPSPETREATAQLPLVIWLTVGLLATDGFALQLKLKRAEKATHRDKLAGVWYVYHPVGGAITLLDRQQST</sequence>
<keyword evidence="2" id="KW-1185">Reference proteome</keyword>
<dbReference type="PANTHER" id="PTHR13244:SF7">
    <property type="entry name" value="ZINC FINGER MYND DOMAIN-CONTAINING PROTEIN 10"/>
    <property type="match status" value="1"/>
</dbReference>
<comment type="caution">
    <text evidence="1">The sequence shown here is derived from an EMBL/GenBank/DDBJ whole genome shotgun (WGS) entry which is preliminary data.</text>
</comment>
<gene>
    <name evidence="1" type="ORF">WJX72_007380</name>
</gene>
<protein>
    <submittedName>
        <fullName evidence="1">Uncharacterized protein</fullName>
    </submittedName>
</protein>
<accession>A0AAW1Q496</accession>